<name>A0ABS7ZFC8_9MICO</name>
<dbReference type="RefSeq" id="WP_225565500.1">
    <property type="nucleotide sequence ID" value="NZ_JAIXCQ010000006.1"/>
</dbReference>
<dbReference type="CDD" id="cd07826">
    <property type="entry name" value="SRPBCC_CalC_Aha1-like_9"/>
    <property type="match status" value="1"/>
</dbReference>
<organism evidence="3 4">
    <name type="scientific">Isoptericola luteus</name>
    <dbReference type="NCBI Taxonomy" id="2879484"/>
    <lineage>
        <taxon>Bacteria</taxon>
        <taxon>Bacillati</taxon>
        <taxon>Actinomycetota</taxon>
        <taxon>Actinomycetes</taxon>
        <taxon>Micrococcales</taxon>
        <taxon>Promicromonosporaceae</taxon>
        <taxon>Isoptericola</taxon>
    </lineage>
</organism>
<dbReference type="EMBL" id="JAIXCQ010000006">
    <property type="protein sequence ID" value="MCA5893732.1"/>
    <property type="molecule type" value="Genomic_DNA"/>
</dbReference>
<dbReference type="Gene3D" id="3.30.530.20">
    <property type="match status" value="1"/>
</dbReference>
<comment type="similarity">
    <text evidence="1">Belongs to the AHA1 family.</text>
</comment>
<sequence>MTSTTPTPTKGSANLTLPNDTDIQVVREFAAPAAAVWRVFTEPELIAQWWAGQHGTVTSVEIDARPGGTYRYAMQANEGFEVAFHGEFTQVVPTERLVHTEVFEGMPDGESAATLNTYVFVEHDGRTTLTLVTRAPSKEVRDAIVSSGMESGLQEGFDLVDELAAGLA</sequence>
<dbReference type="InterPro" id="IPR013538">
    <property type="entry name" value="ASHA1/2-like_C"/>
</dbReference>
<dbReference type="Proteomes" id="UP001319870">
    <property type="component" value="Unassembled WGS sequence"/>
</dbReference>
<evidence type="ECO:0000313" key="4">
    <source>
        <dbReference type="Proteomes" id="UP001319870"/>
    </source>
</evidence>
<dbReference type="SUPFAM" id="SSF55961">
    <property type="entry name" value="Bet v1-like"/>
    <property type="match status" value="1"/>
</dbReference>
<evidence type="ECO:0000259" key="2">
    <source>
        <dbReference type="Pfam" id="PF08327"/>
    </source>
</evidence>
<keyword evidence="4" id="KW-1185">Reference proteome</keyword>
<gene>
    <name evidence="3" type="ORF">LEP48_10275</name>
</gene>
<accession>A0ABS7ZFC8</accession>
<dbReference type="Pfam" id="PF08327">
    <property type="entry name" value="AHSA1"/>
    <property type="match status" value="1"/>
</dbReference>
<comment type="caution">
    <text evidence="3">The sequence shown here is derived from an EMBL/GenBank/DDBJ whole genome shotgun (WGS) entry which is preliminary data.</text>
</comment>
<reference evidence="3 4" key="1">
    <citation type="submission" date="2021-09" db="EMBL/GenBank/DDBJ databases">
        <title>Isoptericola luteus sp. nov., a novel bacterium isolated from Harbin, the capital city of Heilongjiang province.</title>
        <authorList>
            <person name="Li J."/>
        </authorList>
    </citation>
    <scope>NUCLEOTIDE SEQUENCE [LARGE SCALE GENOMIC DNA]</scope>
    <source>
        <strain evidence="3 4">NEAU-Y5</strain>
    </source>
</reference>
<feature type="domain" description="Activator of Hsp90 ATPase homologue 1/2-like C-terminal" evidence="2">
    <location>
        <begin position="31"/>
        <end position="159"/>
    </location>
</feature>
<evidence type="ECO:0000256" key="1">
    <source>
        <dbReference type="ARBA" id="ARBA00006817"/>
    </source>
</evidence>
<evidence type="ECO:0000313" key="3">
    <source>
        <dbReference type="EMBL" id="MCA5893732.1"/>
    </source>
</evidence>
<proteinExistence type="inferred from homology"/>
<dbReference type="InterPro" id="IPR023393">
    <property type="entry name" value="START-like_dom_sf"/>
</dbReference>
<protein>
    <submittedName>
        <fullName evidence="3">SRPBCC family protein</fullName>
    </submittedName>
</protein>